<gene>
    <name evidence="2" type="ORF">MFIFM68171_08640</name>
</gene>
<keyword evidence="1" id="KW-0472">Membrane</keyword>
<evidence type="ECO:0008006" key="4">
    <source>
        <dbReference type="Google" id="ProtNLM"/>
    </source>
</evidence>
<dbReference type="GeneID" id="98179383"/>
<dbReference type="PANTHER" id="PTHR15907">
    <property type="entry name" value="DUF614 FAMILY PROTEIN-RELATED"/>
    <property type="match status" value="1"/>
</dbReference>
<dbReference type="RefSeq" id="XP_070920161.1">
    <property type="nucleotide sequence ID" value="XM_071064060.1"/>
</dbReference>
<name>A0ABQ0GL61_9PEZI</name>
<accession>A0ABQ0GL61</accession>
<comment type="caution">
    <text evidence="2">The sequence shown here is derived from an EMBL/GenBank/DDBJ whole genome shotgun (WGS) entry which is preliminary data.</text>
</comment>
<feature type="transmembrane region" description="Helical" evidence="1">
    <location>
        <begin position="52"/>
        <end position="73"/>
    </location>
</feature>
<evidence type="ECO:0000313" key="3">
    <source>
        <dbReference type="Proteomes" id="UP001628179"/>
    </source>
</evidence>
<dbReference type="Proteomes" id="UP001628179">
    <property type="component" value="Unassembled WGS sequence"/>
</dbReference>
<evidence type="ECO:0000313" key="2">
    <source>
        <dbReference type="EMBL" id="GAB1318430.1"/>
    </source>
</evidence>
<sequence length="135" mass="14981">MHPIKENDWQDGLFGCFRGGHCLMGYFCPCILVNKTHMLLTNENDPNPSGCGAWGCGWCVLTLCGIGCILPCLQRGDIRSKYHIDGGCCTDCLANWCCTCCAAIQQFKELEIRRDARMPDKAGYQPQAPMQAPMQ</sequence>
<keyword evidence="1" id="KW-0812">Transmembrane</keyword>
<evidence type="ECO:0000256" key="1">
    <source>
        <dbReference type="SAM" id="Phobius"/>
    </source>
</evidence>
<proteinExistence type="predicted"/>
<organism evidence="2 3">
    <name type="scientific">Madurella fahalii</name>
    <dbReference type="NCBI Taxonomy" id="1157608"/>
    <lineage>
        <taxon>Eukaryota</taxon>
        <taxon>Fungi</taxon>
        <taxon>Dikarya</taxon>
        <taxon>Ascomycota</taxon>
        <taxon>Pezizomycotina</taxon>
        <taxon>Sordariomycetes</taxon>
        <taxon>Sordariomycetidae</taxon>
        <taxon>Sordariales</taxon>
        <taxon>Sordariales incertae sedis</taxon>
        <taxon>Madurella</taxon>
    </lineage>
</organism>
<dbReference type="InterPro" id="IPR006461">
    <property type="entry name" value="PLAC_motif_containing"/>
</dbReference>
<keyword evidence="1" id="KW-1133">Transmembrane helix</keyword>
<dbReference type="EMBL" id="BAAFSV010000005">
    <property type="protein sequence ID" value="GAB1318430.1"/>
    <property type="molecule type" value="Genomic_DNA"/>
</dbReference>
<dbReference type="Pfam" id="PF04749">
    <property type="entry name" value="PLAC8"/>
    <property type="match status" value="1"/>
</dbReference>
<dbReference type="NCBIfam" id="TIGR01571">
    <property type="entry name" value="A_thal_Cys_rich"/>
    <property type="match status" value="1"/>
</dbReference>
<reference evidence="2 3" key="1">
    <citation type="submission" date="2024-09" db="EMBL/GenBank/DDBJ databases">
        <title>Itraconazole resistance in Madurella fahalii resulting from another homologue of gene encoding cytochrome P450 14-alpha sterol demethylase (CYP51).</title>
        <authorList>
            <person name="Yoshioka I."/>
            <person name="Fahal A.H."/>
            <person name="Kaneko S."/>
            <person name="Yaguchi T."/>
        </authorList>
    </citation>
    <scope>NUCLEOTIDE SEQUENCE [LARGE SCALE GENOMIC DNA]</scope>
    <source>
        <strain evidence="2 3">IFM 68171</strain>
    </source>
</reference>
<protein>
    <recommendedName>
        <fullName evidence="4">PLAC8-domain-containing protein</fullName>
    </recommendedName>
</protein>
<keyword evidence="3" id="KW-1185">Reference proteome</keyword>